<keyword evidence="2" id="KW-0677">Repeat</keyword>
<dbReference type="InterPro" id="IPR036772">
    <property type="entry name" value="SRCR-like_dom_sf"/>
</dbReference>
<keyword evidence="7" id="KW-0378">Hydrolase</keyword>
<dbReference type="EMBL" id="CAJPWZ010001013">
    <property type="protein sequence ID" value="CAG2205114.1"/>
    <property type="molecule type" value="Genomic_DNA"/>
</dbReference>
<dbReference type="OrthoDB" id="422749at2759"/>
<feature type="domain" description="SRCR" evidence="6">
    <location>
        <begin position="1"/>
        <end position="104"/>
    </location>
</feature>
<feature type="domain" description="SRCR" evidence="6">
    <location>
        <begin position="110"/>
        <end position="158"/>
    </location>
</feature>
<dbReference type="Proteomes" id="UP000683360">
    <property type="component" value="Unassembled WGS sequence"/>
</dbReference>
<keyword evidence="4" id="KW-0325">Glycoprotein</keyword>
<dbReference type="SMART" id="SM00202">
    <property type="entry name" value="SR"/>
    <property type="match status" value="1"/>
</dbReference>
<dbReference type="EC" id="3.4.21.-" evidence="7"/>
<dbReference type="SUPFAM" id="SSF56487">
    <property type="entry name" value="SRCR-like"/>
    <property type="match status" value="2"/>
</dbReference>
<evidence type="ECO:0000313" key="7">
    <source>
        <dbReference type="EMBL" id="CAG2205114.1"/>
    </source>
</evidence>
<evidence type="ECO:0000256" key="4">
    <source>
        <dbReference type="ARBA" id="ARBA00023180"/>
    </source>
</evidence>
<evidence type="ECO:0000259" key="6">
    <source>
        <dbReference type="PROSITE" id="PS50287"/>
    </source>
</evidence>
<reference evidence="7" key="1">
    <citation type="submission" date="2021-03" db="EMBL/GenBank/DDBJ databases">
        <authorList>
            <person name="Bekaert M."/>
        </authorList>
    </citation>
    <scope>NUCLEOTIDE SEQUENCE</scope>
</reference>
<dbReference type="Pfam" id="PF00530">
    <property type="entry name" value="SRCR"/>
    <property type="match status" value="2"/>
</dbReference>
<keyword evidence="8" id="KW-1185">Reference proteome</keyword>
<dbReference type="AlphaFoldDB" id="A0A8S3RED7"/>
<keyword evidence="3 5" id="KW-1015">Disulfide bond</keyword>
<dbReference type="PANTHER" id="PTHR48071">
    <property type="entry name" value="SRCR DOMAIN-CONTAINING PROTEIN"/>
    <property type="match status" value="1"/>
</dbReference>
<dbReference type="PRINTS" id="PR00258">
    <property type="entry name" value="SPERACTRCPTR"/>
</dbReference>
<evidence type="ECO:0000256" key="5">
    <source>
        <dbReference type="PROSITE-ProRule" id="PRU00196"/>
    </source>
</evidence>
<dbReference type="GO" id="GO:0016787">
    <property type="term" value="F:hydrolase activity"/>
    <property type="evidence" value="ECO:0007669"/>
    <property type="project" value="UniProtKB-KW"/>
</dbReference>
<dbReference type="PANTHER" id="PTHR48071:SF28">
    <property type="entry name" value="SRCR DOMAIN-CONTAINING PROTEIN"/>
    <property type="match status" value="1"/>
</dbReference>
<comment type="caution">
    <text evidence="5">Lacks conserved residue(s) required for the propagation of feature annotation.</text>
</comment>
<keyword evidence="1" id="KW-0732">Signal</keyword>
<evidence type="ECO:0000256" key="1">
    <source>
        <dbReference type="ARBA" id="ARBA00022729"/>
    </source>
</evidence>
<organism evidence="7 8">
    <name type="scientific">Mytilus edulis</name>
    <name type="common">Blue mussel</name>
    <dbReference type="NCBI Taxonomy" id="6550"/>
    <lineage>
        <taxon>Eukaryota</taxon>
        <taxon>Metazoa</taxon>
        <taxon>Spiralia</taxon>
        <taxon>Lophotrochozoa</taxon>
        <taxon>Mollusca</taxon>
        <taxon>Bivalvia</taxon>
        <taxon>Autobranchia</taxon>
        <taxon>Pteriomorphia</taxon>
        <taxon>Mytilida</taxon>
        <taxon>Mytiloidea</taxon>
        <taxon>Mytilidae</taxon>
        <taxon>Mytilinae</taxon>
        <taxon>Mytilus</taxon>
    </lineage>
</organism>
<evidence type="ECO:0000256" key="3">
    <source>
        <dbReference type="ARBA" id="ARBA00023157"/>
    </source>
</evidence>
<protein>
    <submittedName>
        <fullName evidence="7">PRSS12</fullName>
        <ecNumber evidence="7">3.4.21.-</ecNumber>
    </submittedName>
</protein>
<sequence length="158" mass="17620">MYNITTKVSREGRVEIEHNGQWGTICDDMFDINDTKVVCRMLGYNDTDGSISYYNSAHFGRGYGPILIDDLDCSGEEDDISECNRTPWFKSNCDHGEDVSVKCVADYRIVRLVNGSYPWEGRVEINTLNGSWGTICDDGFGVEEAQVICGMLGYSKAG</sequence>
<feature type="disulfide bond" evidence="5">
    <location>
        <begin position="73"/>
        <end position="83"/>
    </location>
</feature>
<accession>A0A8S3RED7</accession>
<comment type="caution">
    <text evidence="7">The sequence shown here is derived from an EMBL/GenBank/DDBJ whole genome shotgun (WGS) entry which is preliminary data.</text>
</comment>
<dbReference type="PROSITE" id="PS50287">
    <property type="entry name" value="SRCR_2"/>
    <property type="match status" value="2"/>
</dbReference>
<dbReference type="GO" id="GO:0016020">
    <property type="term" value="C:membrane"/>
    <property type="evidence" value="ECO:0007669"/>
    <property type="project" value="InterPro"/>
</dbReference>
<dbReference type="FunFam" id="3.10.250.10:FF:000006">
    <property type="entry name" value="neurotrypsin isoform X2"/>
    <property type="match status" value="1"/>
</dbReference>
<dbReference type="InterPro" id="IPR001190">
    <property type="entry name" value="SRCR"/>
</dbReference>
<evidence type="ECO:0000256" key="2">
    <source>
        <dbReference type="ARBA" id="ARBA00022737"/>
    </source>
</evidence>
<dbReference type="Gene3D" id="3.10.250.10">
    <property type="entry name" value="SRCR-like domain"/>
    <property type="match status" value="2"/>
</dbReference>
<name>A0A8S3RED7_MYTED</name>
<gene>
    <name evidence="7" type="ORF">MEDL_19520</name>
</gene>
<proteinExistence type="predicted"/>
<evidence type="ECO:0000313" key="8">
    <source>
        <dbReference type="Proteomes" id="UP000683360"/>
    </source>
</evidence>